<organism evidence="6 7">
    <name type="scientific">Prosthecodimorpha hirschii</name>
    <dbReference type="NCBI Taxonomy" id="665126"/>
    <lineage>
        <taxon>Bacteria</taxon>
        <taxon>Pseudomonadati</taxon>
        <taxon>Pseudomonadota</taxon>
        <taxon>Alphaproteobacteria</taxon>
        <taxon>Hyphomicrobiales</taxon>
        <taxon>Ancalomicrobiaceae</taxon>
        <taxon>Prosthecodimorpha</taxon>
    </lineage>
</organism>
<proteinExistence type="predicted"/>
<reference evidence="6 7" key="1">
    <citation type="submission" date="2015-09" db="EMBL/GenBank/DDBJ databases">
        <authorList>
            <consortium name="Swine Surveillance"/>
        </authorList>
    </citation>
    <scope>NUCLEOTIDE SEQUENCE [LARGE SCALE GENOMIC DNA]</scope>
    <source>
        <strain evidence="6 7">16</strain>
    </source>
</reference>
<dbReference type="NCBIfam" id="NF045541">
    <property type="entry name" value="scaf_prot_MCP2"/>
    <property type="match status" value="1"/>
</dbReference>
<keyword evidence="1" id="KW-1188">Viral release from host cell</keyword>
<dbReference type="STRING" id="665126.ABB55_27790"/>
<evidence type="ECO:0000313" key="7">
    <source>
        <dbReference type="Proteomes" id="UP000048984"/>
    </source>
</evidence>
<evidence type="ECO:0000256" key="2">
    <source>
        <dbReference type="ARBA" id="ARBA00022670"/>
    </source>
</evidence>
<keyword evidence="3" id="KW-0378">Hydrolase</keyword>
<dbReference type="RefSeq" id="WP_054361737.1">
    <property type="nucleotide sequence ID" value="NZ_LJYW01000001.1"/>
</dbReference>
<comment type="caution">
    <text evidence="6">The sequence shown here is derived from an EMBL/GenBank/DDBJ whole genome shotgun (WGS) entry which is preliminary data.</text>
</comment>
<feature type="domain" description="Prohead serine protease" evidence="5">
    <location>
        <begin position="98"/>
        <end position="186"/>
    </location>
</feature>
<dbReference type="Pfam" id="PF25209">
    <property type="entry name" value="Phage_capsid_4"/>
    <property type="match status" value="1"/>
</dbReference>
<dbReference type="GO" id="GO:0008233">
    <property type="term" value="F:peptidase activity"/>
    <property type="evidence" value="ECO:0007669"/>
    <property type="project" value="UniProtKB-KW"/>
</dbReference>
<protein>
    <recommendedName>
        <fullName evidence="5">Prohead serine protease domain-containing protein</fullName>
    </recommendedName>
</protein>
<dbReference type="Pfam" id="PF04586">
    <property type="entry name" value="Peptidase_S78"/>
    <property type="match status" value="1"/>
</dbReference>
<dbReference type="InterPro" id="IPR054613">
    <property type="entry name" value="Peptidase_S78_dom"/>
</dbReference>
<dbReference type="AlphaFoldDB" id="A0A0N8GFX9"/>
<keyword evidence="7" id="KW-1185">Reference proteome</keyword>
<gene>
    <name evidence="6" type="ORF">ABB55_27790</name>
</gene>
<dbReference type="GO" id="GO:0006508">
    <property type="term" value="P:proteolysis"/>
    <property type="evidence" value="ECO:0007669"/>
    <property type="project" value="UniProtKB-KW"/>
</dbReference>
<dbReference type="Proteomes" id="UP000048984">
    <property type="component" value="Unassembled WGS sequence"/>
</dbReference>
<accession>A0A0N8GFX9</accession>
<keyword evidence="2" id="KW-0645">Protease</keyword>
<evidence type="ECO:0000256" key="1">
    <source>
        <dbReference type="ARBA" id="ARBA00022612"/>
    </source>
</evidence>
<feature type="region of interest" description="Disordered" evidence="4">
    <location>
        <begin position="187"/>
        <end position="256"/>
    </location>
</feature>
<dbReference type="EMBL" id="LJYW01000001">
    <property type="protein sequence ID" value="KPL55569.1"/>
    <property type="molecule type" value="Genomic_DNA"/>
</dbReference>
<reference evidence="6 7" key="2">
    <citation type="submission" date="2015-10" db="EMBL/GenBank/DDBJ databases">
        <title>Draft Genome Sequence of Prosthecomicrobium hirschii ATCC 27832.</title>
        <authorList>
            <person name="Daniel J."/>
            <person name="Givan S.A."/>
            <person name="Brun Y.V."/>
            <person name="Brown P.J."/>
        </authorList>
    </citation>
    <scope>NUCLEOTIDE SEQUENCE [LARGE SCALE GENOMIC DNA]</scope>
    <source>
        <strain evidence="6 7">16</strain>
    </source>
</reference>
<evidence type="ECO:0000256" key="4">
    <source>
        <dbReference type="SAM" id="MobiDB-lite"/>
    </source>
</evidence>
<evidence type="ECO:0000259" key="5">
    <source>
        <dbReference type="Pfam" id="PF04586"/>
    </source>
</evidence>
<feature type="compositionally biased region" description="Pro residues" evidence="4">
    <location>
        <begin position="239"/>
        <end position="249"/>
    </location>
</feature>
<feature type="compositionally biased region" description="Low complexity" evidence="4">
    <location>
        <begin position="221"/>
        <end position="238"/>
    </location>
</feature>
<evidence type="ECO:0000256" key="3">
    <source>
        <dbReference type="ARBA" id="ARBA00022801"/>
    </source>
</evidence>
<name>A0A0N8GFX9_9HYPH</name>
<sequence length="678" mass="72104">MTRRRSAAPQPRMTPDGFLPGAQIAREAGQDQAVRFAPASYDATAHTVEAVLSTGAPVTRWGITEVLAVSPEAVDLGRVGLGQVRLLDSHNQYELDAILGMVESVRFEGAALIGRIRFAESARGQAAEAMVRAGTATGISIGYRVETWTLTQSAPDQGTEIWTATRWELLEVSLVSVPADPLALVRAASPAAPPPPAEENDMQRNAPGAADPTPTPPSQPTPTQTLAPAPVQRAADPAPVAPPASPPASPDAAAIHAAAGQRAASIVDIGTRAGMSQADITAALVDATVTLDAFRARAFDALAATQNRAPTSSARSTILSDEGDVLRRNLGEAIYHGVRQTRAVNEVPEGARAYMDHTVAELAAVMLGRNLPRTLAAQIEVLERAFHTTSDFPILLSNSLNRVLDQVYGVAPQTYRRLARQRNFTDFRAHEVLRPADFPTLQKVLENGEIKMGTVGDAKKESLTVAAYGIQFGISRQALVNDRLGGLNEVLASYGTTVALFEEIVFYSLFAQNSGAGPTLLENSRALWHTSNANLTASATGAIDVTKLSTGRTALRKMKRLDGNVMNLSPTILLVAPERETEAQQITVAVTPTQAANVNPFSGTLQTVVSAQLGALPWYLFADPAVLPCFQYGLLDGFTGPRLKMDEPFGMQGIKVSLEHDFGCGAIDYRGAWQNTGA</sequence>
<evidence type="ECO:0000313" key="6">
    <source>
        <dbReference type="EMBL" id="KPL55569.1"/>
    </source>
</evidence>